<keyword evidence="6" id="KW-0067">ATP-binding</keyword>
<feature type="compositionally biased region" description="Polar residues" evidence="9">
    <location>
        <begin position="430"/>
        <end position="463"/>
    </location>
</feature>
<dbReference type="SUPFAM" id="SSF56112">
    <property type="entry name" value="Protein kinase-like (PK-like)"/>
    <property type="match status" value="1"/>
</dbReference>
<sequence length="823" mass="89047">MPMGRIFGSNNGPKPQPLTSEKEEKSEKSNIKDSKGSTVKLGKKSYTVEKKLAEGGFAIVYLVCDKHGRNYALKRQLIRDDQRQVEACRTECQIVKNLNGHKNIIAYVDHQLTINKAGVYDYMLLTIYYPTNVLQLMNSRLLSNRWLTVQEILDIFCDVCEAVARLHHSKTPVIHRDLKVENVLIDQRSGSERQIYVLCDYGSATTKTLSKDAYPQTYIEEEIQRYTTLSYRAPEMIDLFSGISIGTKSDIWALGILLYKLCYFSLPFGESPLAIQNGTYTFPEAPSIPDELKAIMNLLLHANARHRPNIFQASHLAFSAANRKCPVYNIEKSPRIELAEAVRILHLKDKLGANYPRLFEKAFDEFESQKNRKQITQTDGAAGATFSQTMAAGTNPGIVTSYPGKVALDPARQQSSSSSVATSSGASQPADLSTSVQEGVIVNTESRTSTAAGVPISSTTSVNPRLRPKPTASSAASAATSSTNTTVSGTTGMLPSPFVTSPRLSSTHPISQTVMNTNPIGTSQQPTSSSSSSQSMVKPSISGSNLSFFSSPAAGLPLDQCTSAFVQPAPKPAMKPEHQARPAGIGSDVTDHSMKLSQHSVDSTKSVPEVRPKEFPPALVARTAVTLPANTVPPSTLRSSAFQPYSITASSRRMPSAPLQSHSQDSPAHYPGAENSGSSAIPVPVVTLAGAGMENSNPFMTPGSPPTMDDTAFGERFDELRRVNRRNTIEAIRTDQAPDTIPLLPNARPVQVHTPTPGLAQNTLQKASQTSSCSPTRKVLFPTSAEQMQIEMDPFGNAPAPHQVWASKSATSGVVVGPSQPRM</sequence>
<keyword evidence="4" id="KW-0547">Nucleotide-binding</keyword>
<feature type="compositionally biased region" description="Low complexity" evidence="9">
    <location>
        <begin position="411"/>
        <end position="428"/>
    </location>
</feature>
<feature type="region of interest" description="Disordered" evidence="9">
    <location>
        <begin position="648"/>
        <end position="679"/>
    </location>
</feature>
<feature type="region of interest" description="Disordered" evidence="9">
    <location>
        <begin position="409"/>
        <end position="538"/>
    </location>
</feature>
<evidence type="ECO:0000256" key="5">
    <source>
        <dbReference type="ARBA" id="ARBA00022777"/>
    </source>
</evidence>
<accession>A0AAD4R0W1</accession>
<dbReference type="Pfam" id="PF00069">
    <property type="entry name" value="Pkinase"/>
    <property type="match status" value="1"/>
</dbReference>
<dbReference type="GO" id="GO:0045747">
    <property type="term" value="P:positive regulation of Notch signaling pathway"/>
    <property type="evidence" value="ECO:0007669"/>
    <property type="project" value="TreeGrafter"/>
</dbReference>
<evidence type="ECO:0000256" key="8">
    <source>
        <dbReference type="ARBA" id="ARBA00048679"/>
    </source>
</evidence>
<dbReference type="PROSITE" id="PS50011">
    <property type="entry name" value="PROTEIN_KINASE_DOM"/>
    <property type="match status" value="1"/>
</dbReference>
<keyword evidence="3" id="KW-0808">Transferase</keyword>
<dbReference type="PANTHER" id="PTHR22967">
    <property type="entry name" value="SERINE/THREONINE PROTEIN KINASE"/>
    <property type="match status" value="1"/>
</dbReference>
<organism evidence="11 12">
    <name type="scientific">Ditylenchus destructor</name>
    <dbReference type="NCBI Taxonomy" id="166010"/>
    <lineage>
        <taxon>Eukaryota</taxon>
        <taxon>Metazoa</taxon>
        <taxon>Ecdysozoa</taxon>
        <taxon>Nematoda</taxon>
        <taxon>Chromadorea</taxon>
        <taxon>Rhabditida</taxon>
        <taxon>Tylenchina</taxon>
        <taxon>Tylenchomorpha</taxon>
        <taxon>Sphaerularioidea</taxon>
        <taxon>Anguinidae</taxon>
        <taxon>Anguininae</taxon>
        <taxon>Ditylenchus</taxon>
    </lineage>
</organism>
<dbReference type="GO" id="GO:0035612">
    <property type="term" value="F:AP-2 adaptor complex binding"/>
    <property type="evidence" value="ECO:0007669"/>
    <property type="project" value="TreeGrafter"/>
</dbReference>
<feature type="compositionally biased region" description="Polar residues" evidence="9">
    <location>
        <begin position="648"/>
        <end position="666"/>
    </location>
</feature>
<feature type="compositionally biased region" description="Basic and acidic residues" evidence="9">
    <location>
        <begin position="20"/>
        <end position="35"/>
    </location>
</feature>
<feature type="compositionally biased region" description="Polar residues" evidence="9">
    <location>
        <begin position="759"/>
        <end position="775"/>
    </location>
</feature>
<keyword evidence="2" id="KW-0723">Serine/threonine-protein kinase</keyword>
<gene>
    <name evidence="11" type="ORF">DdX_11828</name>
</gene>
<dbReference type="PANTHER" id="PTHR22967:SF57">
    <property type="entry name" value="AUXILIN, ISOFORM A-RELATED"/>
    <property type="match status" value="1"/>
</dbReference>
<dbReference type="GO" id="GO:0005524">
    <property type="term" value="F:ATP binding"/>
    <property type="evidence" value="ECO:0007669"/>
    <property type="project" value="UniProtKB-KW"/>
</dbReference>
<dbReference type="InterPro" id="IPR011009">
    <property type="entry name" value="Kinase-like_dom_sf"/>
</dbReference>
<name>A0AAD4R0W1_9BILA</name>
<evidence type="ECO:0000256" key="7">
    <source>
        <dbReference type="ARBA" id="ARBA00047899"/>
    </source>
</evidence>
<dbReference type="GO" id="GO:2000369">
    <property type="term" value="P:regulation of clathrin-dependent endocytosis"/>
    <property type="evidence" value="ECO:0007669"/>
    <property type="project" value="TreeGrafter"/>
</dbReference>
<comment type="caution">
    <text evidence="11">The sequence shown here is derived from an EMBL/GenBank/DDBJ whole genome shotgun (WGS) entry which is preliminary data.</text>
</comment>
<feature type="compositionally biased region" description="Polar residues" evidence="9">
    <location>
        <begin position="498"/>
        <end position="521"/>
    </location>
</feature>
<keyword evidence="12" id="KW-1185">Reference proteome</keyword>
<dbReference type="InterPro" id="IPR000719">
    <property type="entry name" value="Prot_kinase_dom"/>
</dbReference>
<comment type="catalytic activity">
    <reaction evidence="7">
        <text>L-threonyl-[protein] + ATP = O-phospho-L-threonyl-[protein] + ADP + H(+)</text>
        <dbReference type="Rhea" id="RHEA:46608"/>
        <dbReference type="Rhea" id="RHEA-COMP:11060"/>
        <dbReference type="Rhea" id="RHEA-COMP:11605"/>
        <dbReference type="ChEBI" id="CHEBI:15378"/>
        <dbReference type="ChEBI" id="CHEBI:30013"/>
        <dbReference type="ChEBI" id="CHEBI:30616"/>
        <dbReference type="ChEBI" id="CHEBI:61977"/>
        <dbReference type="ChEBI" id="CHEBI:456216"/>
        <dbReference type="EC" id="2.7.11.1"/>
    </reaction>
</comment>
<evidence type="ECO:0000256" key="9">
    <source>
        <dbReference type="SAM" id="MobiDB-lite"/>
    </source>
</evidence>
<evidence type="ECO:0000256" key="1">
    <source>
        <dbReference type="ARBA" id="ARBA00012513"/>
    </source>
</evidence>
<dbReference type="GO" id="GO:0004674">
    <property type="term" value="F:protein serine/threonine kinase activity"/>
    <property type="evidence" value="ECO:0007669"/>
    <property type="project" value="UniProtKB-KW"/>
</dbReference>
<dbReference type="GO" id="GO:0005737">
    <property type="term" value="C:cytoplasm"/>
    <property type="evidence" value="ECO:0007669"/>
    <property type="project" value="TreeGrafter"/>
</dbReference>
<evidence type="ECO:0000256" key="4">
    <source>
        <dbReference type="ARBA" id="ARBA00022741"/>
    </source>
</evidence>
<proteinExistence type="predicted"/>
<dbReference type="PROSITE" id="PS00108">
    <property type="entry name" value="PROTEIN_KINASE_ST"/>
    <property type="match status" value="1"/>
</dbReference>
<dbReference type="EMBL" id="JAKKPZ010000035">
    <property type="protein sequence ID" value="KAI1708445.1"/>
    <property type="molecule type" value="Genomic_DNA"/>
</dbReference>
<feature type="domain" description="Protein kinase" evidence="10">
    <location>
        <begin position="46"/>
        <end position="318"/>
    </location>
</feature>
<feature type="compositionally biased region" description="Low complexity" evidence="9">
    <location>
        <begin position="471"/>
        <end position="491"/>
    </location>
</feature>
<feature type="region of interest" description="Disordered" evidence="9">
    <location>
        <begin position="570"/>
        <end position="589"/>
    </location>
</feature>
<dbReference type="SMART" id="SM00220">
    <property type="entry name" value="S_TKc"/>
    <property type="match status" value="1"/>
</dbReference>
<feature type="compositionally biased region" description="Low complexity" evidence="9">
    <location>
        <begin position="522"/>
        <end position="538"/>
    </location>
</feature>
<feature type="compositionally biased region" description="Polar residues" evidence="9">
    <location>
        <begin position="8"/>
        <end position="19"/>
    </location>
</feature>
<dbReference type="AlphaFoldDB" id="A0AAD4R0W1"/>
<dbReference type="InterPro" id="IPR008271">
    <property type="entry name" value="Ser/Thr_kinase_AS"/>
</dbReference>
<reference evidence="11" key="1">
    <citation type="submission" date="2022-01" db="EMBL/GenBank/DDBJ databases">
        <title>Genome Sequence Resource for Two Populations of Ditylenchus destructor, the Migratory Endoparasitic Phytonematode.</title>
        <authorList>
            <person name="Zhang H."/>
            <person name="Lin R."/>
            <person name="Xie B."/>
        </authorList>
    </citation>
    <scope>NUCLEOTIDE SEQUENCE</scope>
    <source>
        <strain evidence="11">BazhouSP</strain>
    </source>
</reference>
<protein>
    <recommendedName>
        <fullName evidence="1">non-specific serine/threonine protein kinase</fullName>
        <ecNumber evidence="1">2.7.11.1</ecNumber>
    </recommendedName>
</protein>
<evidence type="ECO:0000256" key="6">
    <source>
        <dbReference type="ARBA" id="ARBA00022840"/>
    </source>
</evidence>
<dbReference type="Gene3D" id="1.10.510.10">
    <property type="entry name" value="Transferase(Phosphotransferase) domain 1"/>
    <property type="match status" value="1"/>
</dbReference>
<evidence type="ECO:0000256" key="3">
    <source>
        <dbReference type="ARBA" id="ARBA00022679"/>
    </source>
</evidence>
<evidence type="ECO:0000313" key="12">
    <source>
        <dbReference type="Proteomes" id="UP001201812"/>
    </source>
</evidence>
<evidence type="ECO:0000256" key="2">
    <source>
        <dbReference type="ARBA" id="ARBA00022527"/>
    </source>
</evidence>
<dbReference type="EC" id="2.7.11.1" evidence="1"/>
<evidence type="ECO:0000259" key="10">
    <source>
        <dbReference type="PROSITE" id="PS50011"/>
    </source>
</evidence>
<keyword evidence="5 11" id="KW-0418">Kinase</keyword>
<comment type="catalytic activity">
    <reaction evidence="8">
        <text>L-seryl-[protein] + ATP = O-phospho-L-seryl-[protein] + ADP + H(+)</text>
        <dbReference type="Rhea" id="RHEA:17989"/>
        <dbReference type="Rhea" id="RHEA-COMP:9863"/>
        <dbReference type="Rhea" id="RHEA-COMP:11604"/>
        <dbReference type="ChEBI" id="CHEBI:15378"/>
        <dbReference type="ChEBI" id="CHEBI:29999"/>
        <dbReference type="ChEBI" id="CHEBI:30616"/>
        <dbReference type="ChEBI" id="CHEBI:83421"/>
        <dbReference type="ChEBI" id="CHEBI:456216"/>
        <dbReference type="EC" id="2.7.11.1"/>
    </reaction>
</comment>
<feature type="region of interest" description="Disordered" evidence="9">
    <location>
        <begin position="756"/>
        <end position="776"/>
    </location>
</feature>
<evidence type="ECO:0000313" key="11">
    <source>
        <dbReference type="EMBL" id="KAI1708445.1"/>
    </source>
</evidence>
<dbReference type="Proteomes" id="UP001201812">
    <property type="component" value="Unassembled WGS sequence"/>
</dbReference>
<feature type="region of interest" description="Disordered" evidence="9">
    <location>
        <begin position="1"/>
        <end position="37"/>
    </location>
</feature>